<comment type="caution">
    <text evidence="1">The sequence shown here is derived from an EMBL/GenBank/DDBJ whole genome shotgun (WGS) entry which is preliminary data.</text>
</comment>
<reference evidence="1 2" key="1">
    <citation type="journal article" date="2021" name="Hortic Res">
        <title>Chromosome-scale assembly of the Dendrobium chrysotoxum genome enhances the understanding of orchid evolution.</title>
        <authorList>
            <person name="Zhang Y."/>
            <person name="Zhang G.Q."/>
            <person name="Zhang D."/>
            <person name="Liu X.D."/>
            <person name="Xu X.Y."/>
            <person name="Sun W.H."/>
            <person name="Yu X."/>
            <person name="Zhu X."/>
            <person name="Wang Z.W."/>
            <person name="Zhao X."/>
            <person name="Zhong W.Y."/>
            <person name="Chen H."/>
            <person name="Yin W.L."/>
            <person name="Huang T."/>
            <person name="Niu S.C."/>
            <person name="Liu Z.J."/>
        </authorList>
    </citation>
    <scope>NUCLEOTIDE SEQUENCE [LARGE SCALE GENOMIC DNA]</scope>
    <source>
        <strain evidence="1">Lindl</strain>
    </source>
</reference>
<gene>
    <name evidence="1" type="ORF">IEQ34_003052</name>
</gene>
<organism evidence="1 2">
    <name type="scientific">Dendrobium chrysotoxum</name>
    <name type="common">Orchid</name>
    <dbReference type="NCBI Taxonomy" id="161865"/>
    <lineage>
        <taxon>Eukaryota</taxon>
        <taxon>Viridiplantae</taxon>
        <taxon>Streptophyta</taxon>
        <taxon>Embryophyta</taxon>
        <taxon>Tracheophyta</taxon>
        <taxon>Spermatophyta</taxon>
        <taxon>Magnoliopsida</taxon>
        <taxon>Liliopsida</taxon>
        <taxon>Asparagales</taxon>
        <taxon>Orchidaceae</taxon>
        <taxon>Epidendroideae</taxon>
        <taxon>Malaxideae</taxon>
        <taxon>Dendrobiinae</taxon>
        <taxon>Dendrobium</taxon>
    </lineage>
</organism>
<dbReference type="Proteomes" id="UP000775213">
    <property type="component" value="Unassembled WGS sequence"/>
</dbReference>
<accession>A0AAV7HJD8</accession>
<sequence length="83" mass="9406">MGPSRKNISEIIKDRVNYSIKVGYKIEVEQLIYSSINYIIKGTTSMGLAHPSLIYALCVNAGVRGDPSEKYLFFHFSPHQKKN</sequence>
<protein>
    <submittedName>
        <fullName evidence="1">Uncharacterized protein</fullName>
    </submittedName>
</protein>
<name>A0AAV7HJD8_DENCH</name>
<evidence type="ECO:0000313" key="2">
    <source>
        <dbReference type="Proteomes" id="UP000775213"/>
    </source>
</evidence>
<dbReference type="AlphaFoldDB" id="A0AAV7HJD8"/>
<evidence type="ECO:0000313" key="1">
    <source>
        <dbReference type="EMBL" id="KAH0468019.1"/>
    </source>
</evidence>
<dbReference type="EMBL" id="JAGFBR010000004">
    <property type="protein sequence ID" value="KAH0468019.1"/>
    <property type="molecule type" value="Genomic_DNA"/>
</dbReference>
<proteinExistence type="predicted"/>
<keyword evidence="2" id="KW-1185">Reference proteome</keyword>